<evidence type="ECO:0000313" key="2">
    <source>
        <dbReference type="Proteomes" id="UP001476798"/>
    </source>
</evidence>
<comment type="caution">
    <text evidence="1">The sequence shown here is derived from an EMBL/GenBank/DDBJ whole genome shotgun (WGS) entry which is preliminary data.</text>
</comment>
<reference evidence="1 2" key="1">
    <citation type="submission" date="2021-06" db="EMBL/GenBank/DDBJ databases">
        <authorList>
            <person name="Palmer J.M."/>
        </authorList>
    </citation>
    <scope>NUCLEOTIDE SEQUENCE [LARGE SCALE GENOMIC DNA]</scope>
    <source>
        <strain evidence="1 2">GA_2019</strain>
        <tissue evidence="1">Muscle</tissue>
    </source>
</reference>
<dbReference type="Proteomes" id="UP001476798">
    <property type="component" value="Unassembled WGS sequence"/>
</dbReference>
<sequence length="115" mass="12981">MGGDFQFDPRLKRHHIFTAAATVCCTQCLKARKNLLGLHQKDSNVINTELYCSGKHFSLLPQSLAYFAKLDLSFIDGESGVPCLRFAVFSSIGVSELCREKISEEDIYWFRVCVV</sequence>
<gene>
    <name evidence="1" type="ORF">GOODEAATRI_003293</name>
</gene>
<organism evidence="1 2">
    <name type="scientific">Goodea atripinnis</name>
    <dbReference type="NCBI Taxonomy" id="208336"/>
    <lineage>
        <taxon>Eukaryota</taxon>
        <taxon>Metazoa</taxon>
        <taxon>Chordata</taxon>
        <taxon>Craniata</taxon>
        <taxon>Vertebrata</taxon>
        <taxon>Euteleostomi</taxon>
        <taxon>Actinopterygii</taxon>
        <taxon>Neopterygii</taxon>
        <taxon>Teleostei</taxon>
        <taxon>Neoteleostei</taxon>
        <taxon>Acanthomorphata</taxon>
        <taxon>Ovalentaria</taxon>
        <taxon>Atherinomorphae</taxon>
        <taxon>Cyprinodontiformes</taxon>
        <taxon>Goodeidae</taxon>
        <taxon>Goodea</taxon>
    </lineage>
</organism>
<keyword evidence="2" id="KW-1185">Reference proteome</keyword>
<proteinExistence type="predicted"/>
<evidence type="ECO:0000313" key="1">
    <source>
        <dbReference type="EMBL" id="MEQ2187301.1"/>
    </source>
</evidence>
<accession>A0ABV0PUW5</accession>
<name>A0ABV0PUW5_9TELE</name>
<dbReference type="EMBL" id="JAHRIO010090086">
    <property type="protein sequence ID" value="MEQ2187301.1"/>
    <property type="molecule type" value="Genomic_DNA"/>
</dbReference>
<protein>
    <submittedName>
        <fullName evidence="1">Uncharacterized protein</fullName>
    </submittedName>
</protein>